<organism evidence="4 5">
    <name type="scientific">Papillibacter cinnamivorans DSM 12816</name>
    <dbReference type="NCBI Taxonomy" id="1122930"/>
    <lineage>
        <taxon>Bacteria</taxon>
        <taxon>Bacillati</taxon>
        <taxon>Bacillota</taxon>
        <taxon>Clostridia</taxon>
        <taxon>Eubacteriales</taxon>
        <taxon>Oscillospiraceae</taxon>
        <taxon>Papillibacter</taxon>
    </lineage>
</organism>
<dbReference type="Gene3D" id="3.40.50.720">
    <property type="entry name" value="NAD(P)-binding Rossmann-like Domain"/>
    <property type="match status" value="1"/>
</dbReference>
<gene>
    <name evidence="4" type="ORF">SAMN02745168_2433</name>
</gene>
<keyword evidence="5" id="KW-1185">Reference proteome</keyword>
<dbReference type="AlphaFoldDB" id="A0A1W2BWL1"/>
<sequence>MEKEVRMPSFDLTGKTAIVTGGTKGLGYGIAVTFARFGANVVITSRTPADCLRVQEEIRASGHRCLGIPADSSKKEDIDRVMEETLKTYGKLDILVNNAGISGKTAPILQQSEEDFEKVIDTNLKGVFLFARAAAEQMARQGTGGKILNMASIGALIGGKGVAPYGASKAGVVSLTKTMANEWARYGITVNAVCPGYVITELNQDVFADPKIREMMEKRNPLRRLGRVDEISGPVLALVSDCFGYMTGTTIVIDGGKTIGE</sequence>
<dbReference type="Proteomes" id="UP000192790">
    <property type="component" value="Unassembled WGS sequence"/>
</dbReference>
<dbReference type="PRINTS" id="PR00080">
    <property type="entry name" value="SDRFAMILY"/>
</dbReference>
<dbReference type="PRINTS" id="PR00081">
    <property type="entry name" value="GDHRDH"/>
</dbReference>
<evidence type="ECO:0000313" key="5">
    <source>
        <dbReference type="Proteomes" id="UP000192790"/>
    </source>
</evidence>
<dbReference type="PROSITE" id="PS00061">
    <property type="entry name" value="ADH_SHORT"/>
    <property type="match status" value="1"/>
</dbReference>
<proteinExistence type="inferred from homology"/>
<dbReference type="InterPro" id="IPR036291">
    <property type="entry name" value="NAD(P)-bd_dom_sf"/>
</dbReference>
<dbReference type="GO" id="GO:0016616">
    <property type="term" value="F:oxidoreductase activity, acting on the CH-OH group of donors, NAD or NADP as acceptor"/>
    <property type="evidence" value="ECO:0007669"/>
    <property type="project" value="TreeGrafter"/>
</dbReference>
<dbReference type="PANTHER" id="PTHR42760">
    <property type="entry name" value="SHORT-CHAIN DEHYDROGENASES/REDUCTASES FAMILY MEMBER"/>
    <property type="match status" value="1"/>
</dbReference>
<dbReference type="SMART" id="SM00822">
    <property type="entry name" value="PKS_KR"/>
    <property type="match status" value="1"/>
</dbReference>
<feature type="domain" description="Ketoreductase" evidence="3">
    <location>
        <begin position="15"/>
        <end position="196"/>
    </location>
</feature>
<dbReference type="GO" id="GO:0008206">
    <property type="term" value="P:bile acid metabolic process"/>
    <property type="evidence" value="ECO:0007669"/>
    <property type="project" value="UniProtKB-ARBA"/>
</dbReference>
<dbReference type="NCBIfam" id="NF005559">
    <property type="entry name" value="PRK07231.1"/>
    <property type="match status" value="1"/>
</dbReference>
<protein>
    <submittedName>
        <fullName evidence="4">NAD(P)-dependent dehydrogenase, short-chain alcohol dehydrogenase family</fullName>
    </submittedName>
</protein>
<evidence type="ECO:0000256" key="2">
    <source>
        <dbReference type="ARBA" id="ARBA00023002"/>
    </source>
</evidence>
<evidence type="ECO:0000259" key="3">
    <source>
        <dbReference type="SMART" id="SM00822"/>
    </source>
</evidence>
<keyword evidence="2" id="KW-0560">Oxidoreductase</keyword>
<name>A0A1W2BWL1_9FIRM</name>
<comment type="similarity">
    <text evidence="1">Belongs to the short-chain dehydrogenases/reductases (SDR) family.</text>
</comment>
<dbReference type="EMBL" id="FWXW01000006">
    <property type="protein sequence ID" value="SMC77086.1"/>
    <property type="molecule type" value="Genomic_DNA"/>
</dbReference>
<reference evidence="4 5" key="1">
    <citation type="submission" date="2017-04" db="EMBL/GenBank/DDBJ databases">
        <authorList>
            <person name="Afonso C.L."/>
            <person name="Miller P.J."/>
            <person name="Scott M.A."/>
            <person name="Spackman E."/>
            <person name="Goraichik I."/>
            <person name="Dimitrov K.M."/>
            <person name="Suarez D.L."/>
            <person name="Swayne D.E."/>
        </authorList>
    </citation>
    <scope>NUCLEOTIDE SEQUENCE [LARGE SCALE GENOMIC DNA]</scope>
    <source>
        <strain evidence="4 5">DSM 12816</strain>
    </source>
</reference>
<dbReference type="RefSeq" id="WP_084235105.1">
    <property type="nucleotide sequence ID" value="NZ_FWXW01000006.1"/>
</dbReference>
<evidence type="ECO:0000313" key="4">
    <source>
        <dbReference type="EMBL" id="SMC77086.1"/>
    </source>
</evidence>
<dbReference type="CDD" id="cd05233">
    <property type="entry name" value="SDR_c"/>
    <property type="match status" value="1"/>
</dbReference>
<evidence type="ECO:0000256" key="1">
    <source>
        <dbReference type="ARBA" id="ARBA00006484"/>
    </source>
</evidence>
<dbReference type="SUPFAM" id="SSF51735">
    <property type="entry name" value="NAD(P)-binding Rossmann-fold domains"/>
    <property type="match status" value="1"/>
</dbReference>
<dbReference type="Pfam" id="PF13561">
    <property type="entry name" value="adh_short_C2"/>
    <property type="match status" value="1"/>
</dbReference>
<dbReference type="FunFam" id="3.40.50.720:FF:000084">
    <property type="entry name" value="Short-chain dehydrogenase reductase"/>
    <property type="match status" value="1"/>
</dbReference>
<dbReference type="InterPro" id="IPR057326">
    <property type="entry name" value="KR_dom"/>
</dbReference>
<accession>A0A1W2BWL1</accession>
<dbReference type="InterPro" id="IPR020904">
    <property type="entry name" value="Sc_DH/Rdtase_CS"/>
</dbReference>
<dbReference type="InterPro" id="IPR002347">
    <property type="entry name" value="SDR_fam"/>
</dbReference>
<dbReference type="OrthoDB" id="1999550at2"/>
<dbReference type="STRING" id="1122930.SAMN02745168_2433"/>